<dbReference type="InterPro" id="IPR050164">
    <property type="entry name" value="Peptidase_C19"/>
</dbReference>
<dbReference type="PROSITE" id="PS50235">
    <property type="entry name" value="USP_3"/>
    <property type="match status" value="1"/>
</dbReference>
<dbReference type="GO" id="GO:0016579">
    <property type="term" value="P:protein deubiquitination"/>
    <property type="evidence" value="ECO:0007669"/>
    <property type="project" value="InterPro"/>
</dbReference>
<feature type="compositionally biased region" description="Polar residues" evidence="6">
    <location>
        <begin position="741"/>
        <end position="756"/>
    </location>
</feature>
<evidence type="ECO:0000259" key="7">
    <source>
        <dbReference type="PROSITE" id="PS50235"/>
    </source>
</evidence>
<feature type="compositionally biased region" description="Polar residues" evidence="6">
    <location>
        <begin position="672"/>
        <end position="681"/>
    </location>
</feature>
<comment type="catalytic activity">
    <reaction evidence="1 5">
        <text>Thiol-dependent hydrolysis of ester, thioester, amide, peptide and isopeptide bonds formed by the C-terminal Gly of ubiquitin (a 76-residue protein attached to proteins as an intracellular targeting signal).</text>
        <dbReference type="EC" id="3.4.19.12"/>
    </reaction>
</comment>
<dbReference type="InParanoid" id="A0A316VW11"/>
<evidence type="ECO:0000256" key="6">
    <source>
        <dbReference type="SAM" id="MobiDB-lite"/>
    </source>
</evidence>
<dbReference type="Gene3D" id="3.90.70.10">
    <property type="entry name" value="Cysteine proteinases"/>
    <property type="match status" value="2"/>
</dbReference>
<sequence>MSFSWKSLIGAGGSSSNNNIAGPSSGHDELAHLSGEALDAALGGAWEEAMEEARLLGMPNFGNTCYANSVLQALYFCRPFRDSMLAYVADESEKQALGQTVGPDGRFVATSANGTQEQVMDGFRLRIASEAGPSTPPISPLSQVPPFDAPLGTPSGRAAMRPATAAASTAAPTAHKRQNSGTWGFGGRGGAGAKKSKPPSRNPSPTRPNGSAAGANGVTVAPDDPTAARKDPENLFVALKELFSLILSQPVPLKDGLAALGSASGSGSNSLGRKASGRPSTANGRLSSVNTGSSGGASTAGEAAGTVDAKALKAFLGALKRENALFNSSAHQDAHEFLNFTLNRVGEEIVALQRDEAKTERGNGTIKRSSKTAHIQMRDGRVLAGPEIQIDNKEDGGEAQKSVKHVGQGGQTCVHRLFEGTLTNETRCLTCETVTSRDESFLDLSIDIEQNSSITSCLRQFSTSEMLCSRNKFFCDTCSGLQEAEKRMKVKRLPNVLALHLKRFKYEEKLQKYVKLAYRVVFPFSLRLFNTSDDAPDPDRLYDLFAIVVHLGSGPHHGHYIAIIKVGRKWCVFDDESVKFIDEADIARYYGDAPGTGSAYVLFYQARELDYADLGLPRHAPLAWAPPPPPSSVLAAAASGAAFANSNSGAHVLASSAPFVANTPPISMPHPNMTTPTAATPSGSVGSSTGFFGRRQNSVAESDRPTPGSIVPGNASIATTSSSGGWLSSLRGARDKKASSAGVTSPSTDPFNSPSVVRTGADNVLSGSGMGLGQAEQHDDAASVGTSSTGSAAFRGRTGLDPLPAADSRRGSSTSPAPLNRQHDSSWDSPAHTSSPQKAAIAAPSGWTAAADLENNAASVPAVTPPRPPVATLHPAGAAHGTPNSHATSTDPGGVSPSASYANIAPQGAAFAPADRPLSKKEQQKIAKSSRRSSTHVHPNGVVVPGNLDSSPGQNNVPPLPSLPSQNVGSDSSAPKRRSTLGGRFFGRGDKDKGKN</sequence>
<feature type="compositionally biased region" description="Low complexity" evidence="6">
    <location>
        <begin position="262"/>
        <end position="272"/>
    </location>
</feature>
<dbReference type="Proteomes" id="UP000245783">
    <property type="component" value="Unassembled WGS sequence"/>
</dbReference>
<feature type="compositionally biased region" description="Low complexity" evidence="6">
    <location>
        <begin position="157"/>
        <end position="173"/>
    </location>
</feature>
<dbReference type="FunCoup" id="A0A316VW11">
    <property type="interactions" value="263"/>
</dbReference>
<evidence type="ECO:0000313" key="8">
    <source>
        <dbReference type="EMBL" id="PWN41796.1"/>
    </source>
</evidence>
<dbReference type="InterPro" id="IPR001394">
    <property type="entry name" value="Peptidase_C19_UCH"/>
</dbReference>
<reference evidence="8 9" key="1">
    <citation type="journal article" date="2018" name="Mol. Biol. Evol.">
        <title>Broad Genomic Sampling Reveals a Smut Pathogenic Ancestry of the Fungal Clade Ustilaginomycotina.</title>
        <authorList>
            <person name="Kijpornyongpan T."/>
            <person name="Mondo S.J."/>
            <person name="Barry K."/>
            <person name="Sandor L."/>
            <person name="Lee J."/>
            <person name="Lipzen A."/>
            <person name="Pangilinan J."/>
            <person name="LaButti K."/>
            <person name="Hainaut M."/>
            <person name="Henrissat B."/>
            <person name="Grigoriev I.V."/>
            <person name="Spatafora J.W."/>
            <person name="Aime M.C."/>
        </authorList>
    </citation>
    <scope>NUCLEOTIDE SEQUENCE [LARGE SCALE GENOMIC DNA]</scope>
    <source>
        <strain evidence="8 9">MCA 4658</strain>
    </source>
</reference>
<dbReference type="CDD" id="cd02663">
    <property type="entry name" value="Peptidase_C19G"/>
    <property type="match status" value="1"/>
</dbReference>
<dbReference type="RefSeq" id="XP_025368956.1">
    <property type="nucleotide sequence ID" value="XM_025510475.1"/>
</dbReference>
<dbReference type="PANTHER" id="PTHR24006">
    <property type="entry name" value="UBIQUITIN CARBOXYL-TERMINAL HYDROLASE"/>
    <property type="match status" value="1"/>
</dbReference>
<accession>A0A316VW11</accession>
<feature type="compositionally biased region" description="Low complexity" evidence="6">
    <location>
        <begin position="719"/>
        <end position="730"/>
    </location>
</feature>
<dbReference type="SUPFAM" id="SSF54001">
    <property type="entry name" value="Cysteine proteinases"/>
    <property type="match status" value="1"/>
</dbReference>
<gene>
    <name evidence="8" type="ORF">IE81DRAFT_154612</name>
</gene>
<feature type="compositionally biased region" description="Low complexity" evidence="6">
    <location>
        <begin position="682"/>
        <end position="693"/>
    </location>
</feature>
<dbReference type="PROSITE" id="PS00972">
    <property type="entry name" value="USP_1"/>
    <property type="match status" value="1"/>
</dbReference>
<dbReference type="STRING" id="1522189.A0A316VW11"/>
<dbReference type="CDD" id="cd02257">
    <property type="entry name" value="Peptidase_C19"/>
    <property type="match status" value="1"/>
</dbReference>
<feature type="compositionally biased region" description="Polar residues" evidence="6">
    <location>
        <begin position="827"/>
        <end position="837"/>
    </location>
</feature>
<dbReference type="EMBL" id="KZ819387">
    <property type="protein sequence ID" value="PWN41796.1"/>
    <property type="molecule type" value="Genomic_DNA"/>
</dbReference>
<feature type="domain" description="USP" evidence="7">
    <location>
        <begin position="56"/>
        <end position="607"/>
    </location>
</feature>
<dbReference type="GO" id="GO:0004843">
    <property type="term" value="F:cysteine-type deubiquitinase activity"/>
    <property type="evidence" value="ECO:0007669"/>
    <property type="project" value="UniProtKB-UniRule"/>
</dbReference>
<comment type="similarity">
    <text evidence="2 5">Belongs to the peptidase C19 family.</text>
</comment>
<name>A0A316VW11_9BASI</name>
<organism evidence="8 9">
    <name type="scientific">Ceraceosorus guamensis</name>
    <dbReference type="NCBI Taxonomy" id="1522189"/>
    <lineage>
        <taxon>Eukaryota</taxon>
        <taxon>Fungi</taxon>
        <taxon>Dikarya</taxon>
        <taxon>Basidiomycota</taxon>
        <taxon>Ustilaginomycotina</taxon>
        <taxon>Exobasidiomycetes</taxon>
        <taxon>Ceraceosorales</taxon>
        <taxon>Ceraceosoraceae</taxon>
        <taxon>Ceraceosorus</taxon>
    </lineage>
</organism>
<keyword evidence="9" id="KW-1185">Reference proteome</keyword>
<dbReference type="OrthoDB" id="27652at2759"/>
<feature type="compositionally biased region" description="Low complexity" evidence="6">
    <location>
        <begin position="782"/>
        <end position="793"/>
    </location>
</feature>
<protein>
    <recommendedName>
        <fullName evidence="5">Ubiquitin carboxyl-terminal hydrolase</fullName>
        <ecNumber evidence="5">3.4.19.12</ecNumber>
    </recommendedName>
</protein>
<evidence type="ECO:0000313" key="9">
    <source>
        <dbReference type="Proteomes" id="UP000245783"/>
    </source>
</evidence>
<evidence type="ECO:0000256" key="2">
    <source>
        <dbReference type="ARBA" id="ARBA00009085"/>
    </source>
</evidence>
<dbReference type="GeneID" id="37032345"/>
<feature type="compositionally biased region" description="Basic and acidic residues" evidence="6">
    <location>
        <begin position="987"/>
        <end position="996"/>
    </location>
</feature>
<keyword evidence="5" id="KW-0833">Ubl conjugation pathway</keyword>
<dbReference type="PROSITE" id="PS00973">
    <property type="entry name" value="USP_2"/>
    <property type="match status" value="1"/>
</dbReference>
<dbReference type="PANTHER" id="PTHR24006:SF733">
    <property type="entry name" value="RE52890P"/>
    <property type="match status" value="1"/>
</dbReference>
<evidence type="ECO:0000256" key="3">
    <source>
        <dbReference type="ARBA" id="ARBA00022670"/>
    </source>
</evidence>
<dbReference type="GO" id="GO:0005634">
    <property type="term" value="C:nucleus"/>
    <property type="evidence" value="ECO:0007669"/>
    <property type="project" value="TreeGrafter"/>
</dbReference>
<dbReference type="InterPro" id="IPR028889">
    <property type="entry name" value="USP"/>
</dbReference>
<keyword evidence="4 5" id="KW-0378">Hydrolase</keyword>
<feature type="region of interest" description="Disordered" evidence="6">
    <location>
        <begin position="129"/>
        <end position="227"/>
    </location>
</feature>
<keyword evidence="3 5" id="KW-0645">Protease</keyword>
<dbReference type="InterPro" id="IPR018200">
    <property type="entry name" value="USP_CS"/>
</dbReference>
<dbReference type="Pfam" id="PF00443">
    <property type="entry name" value="UCH"/>
    <property type="match status" value="1"/>
</dbReference>
<dbReference type="AlphaFoldDB" id="A0A316VW11"/>
<dbReference type="GO" id="GO:0005829">
    <property type="term" value="C:cytosol"/>
    <property type="evidence" value="ECO:0007669"/>
    <property type="project" value="TreeGrafter"/>
</dbReference>
<dbReference type="InterPro" id="IPR038765">
    <property type="entry name" value="Papain-like_cys_pep_sf"/>
</dbReference>
<evidence type="ECO:0000256" key="5">
    <source>
        <dbReference type="RuleBase" id="RU366025"/>
    </source>
</evidence>
<feature type="region of interest" description="Disordered" evidence="6">
    <location>
        <begin position="665"/>
        <end position="996"/>
    </location>
</feature>
<feature type="compositionally biased region" description="Polar residues" evidence="6">
    <location>
        <begin position="278"/>
        <end position="290"/>
    </location>
</feature>
<feature type="compositionally biased region" description="Polar residues" evidence="6">
    <location>
        <begin position="948"/>
        <end position="973"/>
    </location>
</feature>
<dbReference type="EC" id="3.4.19.12" evidence="5"/>
<feature type="compositionally biased region" description="Polar residues" evidence="6">
    <location>
        <begin position="882"/>
        <end position="901"/>
    </location>
</feature>
<dbReference type="GO" id="GO:0006508">
    <property type="term" value="P:proteolysis"/>
    <property type="evidence" value="ECO:0007669"/>
    <property type="project" value="UniProtKB-KW"/>
</dbReference>
<keyword evidence="5" id="KW-0788">Thiol protease</keyword>
<proteinExistence type="inferred from homology"/>
<feature type="region of interest" description="Disordered" evidence="6">
    <location>
        <begin position="262"/>
        <end position="302"/>
    </location>
</feature>
<evidence type="ECO:0000256" key="1">
    <source>
        <dbReference type="ARBA" id="ARBA00000707"/>
    </source>
</evidence>
<feature type="compositionally biased region" description="Gly residues" evidence="6">
    <location>
        <begin position="183"/>
        <end position="192"/>
    </location>
</feature>
<evidence type="ECO:0000256" key="4">
    <source>
        <dbReference type="ARBA" id="ARBA00022801"/>
    </source>
</evidence>